<gene>
    <name evidence="4" type="ORF">SDC9_57783</name>
</gene>
<feature type="transmembrane region" description="Helical" evidence="2">
    <location>
        <begin position="9"/>
        <end position="27"/>
    </location>
</feature>
<evidence type="ECO:0000313" key="4">
    <source>
        <dbReference type="EMBL" id="MPM11439.1"/>
    </source>
</evidence>
<accession>A0A644X5T6</accession>
<dbReference type="EMBL" id="VSSQ01001831">
    <property type="protein sequence ID" value="MPM11439.1"/>
    <property type="molecule type" value="Genomic_DNA"/>
</dbReference>
<dbReference type="SMART" id="SM00854">
    <property type="entry name" value="PGA_cap"/>
    <property type="match status" value="1"/>
</dbReference>
<proteinExistence type="inferred from homology"/>
<dbReference type="PANTHER" id="PTHR33393:SF12">
    <property type="entry name" value="CAPSULE BIOSYNTHESIS PROTEIN CAPA"/>
    <property type="match status" value="1"/>
</dbReference>
<sequence>MKSKGKGKIFIPLLLILIIAVVGIFYIPKIEKLLLNSKPKEENLNIDNVDNDTKENENIEIEDKSNTKSIEIVATGDFLIHKEILDTQYNSETDSYDFKNTVQYVKSYLSDASLTIANLEGTLSGIENYGYSGYPSFNAPDDLADAMKWVGVDVVNNMNNHSLDRDVRGFNRTRSILVEKGFDVIGTRADTTEDRYIIKEVEGIKIGIVSYSYSMTAEGGSRGLNGAVIPQELYPLMNTFREDTLDSDLQEMKEQIADMRNKGAEVVVFYMHWGDEYELEPNATQLKMAKFLANEKVDIIFGTHPHSLQPIDIIKSEDGNSETAVIYSMGNFLSSQRTERIQNPYTEDGVIVSVKLSKNLDTNEIKLDYPTYIPTWVNWYEKDGKLFYEVVPATISDADYLTEEGKIRVVESFNRTKGIIEQYSDKIKLYKENY</sequence>
<dbReference type="PANTHER" id="PTHR33393">
    <property type="entry name" value="POLYGLUTAMINE SYNTHESIS ACCESSORY PROTEIN RV0574C-RELATED"/>
    <property type="match status" value="1"/>
</dbReference>
<dbReference type="CDD" id="cd07381">
    <property type="entry name" value="MPP_CapA"/>
    <property type="match status" value="1"/>
</dbReference>
<keyword evidence="2" id="KW-1133">Transmembrane helix</keyword>
<evidence type="ECO:0000256" key="2">
    <source>
        <dbReference type="SAM" id="Phobius"/>
    </source>
</evidence>
<name>A0A644X5T6_9ZZZZ</name>
<dbReference type="InterPro" id="IPR019079">
    <property type="entry name" value="Capsule_synth_CapA"/>
</dbReference>
<dbReference type="Gene3D" id="3.60.21.10">
    <property type="match status" value="1"/>
</dbReference>
<feature type="domain" description="Capsule synthesis protein CapA" evidence="3">
    <location>
        <begin position="71"/>
        <end position="336"/>
    </location>
</feature>
<protein>
    <recommendedName>
        <fullName evidence="3">Capsule synthesis protein CapA domain-containing protein</fullName>
    </recommendedName>
</protein>
<keyword evidence="2" id="KW-0472">Membrane</keyword>
<keyword evidence="2" id="KW-0812">Transmembrane</keyword>
<organism evidence="4">
    <name type="scientific">bioreactor metagenome</name>
    <dbReference type="NCBI Taxonomy" id="1076179"/>
    <lineage>
        <taxon>unclassified sequences</taxon>
        <taxon>metagenomes</taxon>
        <taxon>ecological metagenomes</taxon>
    </lineage>
</organism>
<evidence type="ECO:0000256" key="1">
    <source>
        <dbReference type="ARBA" id="ARBA00005662"/>
    </source>
</evidence>
<comment type="similarity">
    <text evidence="1">Belongs to the CapA family.</text>
</comment>
<dbReference type="InterPro" id="IPR029052">
    <property type="entry name" value="Metallo-depent_PP-like"/>
</dbReference>
<dbReference type="AlphaFoldDB" id="A0A644X5T6"/>
<evidence type="ECO:0000259" key="3">
    <source>
        <dbReference type="SMART" id="SM00854"/>
    </source>
</evidence>
<reference evidence="4" key="1">
    <citation type="submission" date="2019-08" db="EMBL/GenBank/DDBJ databases">
        <authorList>
            <person name="Kucharzyk K."/>
            <person name="Murdoch R.W."/>
            <person name="Higgins S."/>
            <person name="Loffler F."/>
        </authorList>
    </citation>
    <scope>NUCLEOTIDE SEQUENCE</scope>
</reference>
<comment type="caution">
    <text evidence="4">The sequence shown here is derived from an EMBL/GenBank/DDBJ whole genome shotgun (WGS) entry which is preliminary data.</text>
</comment>
<dbReference type="Pfam" id="PF09587">
    <property type="entry name" value="PGA_cap"/>
    <property type="match status" value="1"/>
</dbReference>
<dbReference type="SUPFAM" id="SSF56300">
    <property type="entry name" value="Metallo-dependent phosphatases"/>
    <property type="match status" value="1"/>
</dbReference>
<dbReference type="InterPro" id="IPR052169">
    <property type="entry name" value="CW_Biosynth-Accessory"/>
</dbReference>